<reference evidence="3" key="3">
    <citation type="submission" date="2017-01" db="EMBL/GenBank/DDBJ databases">
        <authorList>
            <person name="Varghese N."/>
            <person name="Submissions S."/>
        </authorList>
    </citation>
    <scope>NUCLEOTIDE SEQUENCE [LARGE SCALE GENOMIC DNA]</scope>
    <source>
        <strain evidence="3">DSM 21068</strain>
    </source>
</reference>
<sequence>MQNILLPVFYLPPISWFSEFLNDENEISFEQCENFPKQTYRNRCNIYGANGKLSLIIPINHNGSREYKNTEISYRENWSDIHWKSIKTVYQSSPYFEYYEDKLVKIFEKKEKFLFDFNIKSLEVIQHILKTEKAHSLNTEYLKNPDAINFREKFSTKKHSEYSIEEYYQIFSDKFGFIKDLSIIDLLCNKGPESNTYIKNIKKISNEIAVERI</sequence>
<dbReference type="InterPro" id="IPR014985">
    <property type="entry name" value="WbqC"/>
</dbReference>
<name>A0A1N7NWM1_9FLAO</name>
<dbReference type="AlphaFoldDB" id="A0A1N7NWM1"/>
<gene>
    <name evidence="1" type="ORF">B0A70_08090</name>
    <name evidence="2" type="ORF">SAMN05421796_109138</name>
</gene>
<evidence type="ECO:0000313" key="2">
    <source>
        <dbReference type="EMBL" id="SIT02686.1"/>
    </source>
</evidence>
<dbReference type="RefSeq" id="WP_076452525.1">
    <property type="nucleotide sequence ID" value="NZ_FTOJ01000009.1"/>
</dbReference>
<proteinExistence type="predicted"/>
<accession>A0A1N7NWM1</accession>
<dbReference type="Proteomes" id="UP000186246">
    <property type="component" value="Unassembled WGS sequence"/>
</dbReference>
<dbReference type="Pfam" id="PF08889">
    <property type="entry name" value="WbqC"/>
    <property type="match status" value="1"/>
</dbReference>
<evidence type="ECO:0000313" key="4">
    <source>
        <dbReference type="Proteomes" id="UP000238314"/>
    </source>
</evidence>
<dbReference type="EMBL" id="MUGO01000011">
    <property type="protein sequence ID" value="PQA94214.1"/>
    <property type="molecule type" value="Genomic_DNA"/>
</dbReference>
<keyword evidence="4" id="KW-1185">Reference proteome</keyword>
<protein>
    <submittedName>
        <fullName evidence="2">WbqC-like protein family protein</fullName>
    </submittedName>
</protein>
<dbReference type="STRING" id="551459.SAMN05421796_109138"/>
<evidence type="ECO:0000313" key="3">
    <source>
        <dbReference type="Proteomes" id="UP000186246"/>
    </source>
</evidence>
<organism evidence="2 3">
    <name type="scientific">Chryseobacterium piscicola</name>
    <dbReference type="NCBI Taxonomy" id="551459"/>
    <lineage>
        <taxon>Bacteria</taxon>
        <taxon>Pseudomonadati</taxon>
        <taxon>Bacteroidota</taxon>
        <taxon>Flavobacteriia</taxon>
        <taxon>Flavobacteriales</taxon>
        <taxon>Weeksellaceae</taxon>
        <taxon>Chryseobacterium group</taxon>
        <taxon>Chryseobacterium</taxon>
    </lineage>
</organism>
<reference evidence="2" key="2">
    <citation type="submission" date="2017-01" db="EMBL/GenBank/DDBJ databases">
        <authorList>
            <person name="Mah S.A."/>
            <person name="Swanson W.J."/>
            <person name="Moy G.W."/>
            <person name="Vacquier V.D."/>
        </authorList>
    </citation>
    <scope>NUCLEOTIDE SEQUENCE [LARGE SCALE GENOMIC DNA]</scope>
    <source>
        <strain evidence="2">DSM 21068</strain>
    </source>
</reference>
<dbReference type="Proteomes" id="UP000238314">
    <property type="component" value="Unassembled WGS sequence"/>
</dbReference>
<reference evidence="1 4" key="1">
    <citation type="submission" date="2016-11" db="EMBL/GenBank/DDBJ databases">
        <title>Whole genomes of Flavobacteriaceae.</title>
        <authorList>
            <person name="Stine C."/>
            <person name="Li C."/>
            <person name="Tadesse D."/>
        </authorList>
    </citation>
    <scope>NUCLEOTIDE SEQUENCE [LARGE SCALE GENOMIC DNA]</scope>
    <source>
        <strain evidence="1 4">DSM 21068</strain>
    </source>
</reference>
<dbReference type="EMBL" id="FTOJ01000009">
    <property type="protein sequence ID" value="SIT02686.1"/>
    <property type="molecule type" value="Genomic_DNA"/>
</dbReference>
<dbReference type="OrthoDB" id="1523452at2"/>
<evidence type="ECO:0000313" key="1">
    <source>
        <dbReference type="EMBL" id="PQA94214.1"/>
    </source>
</evidence>